<dbReference type="GO" id="GO:0019521">
    <property type="term" value="P:D-gluconate metabolic process"/>
    <property type="evidence" value="ECO:0007669"/>
    <property type="project" value="UniProtKB-KW"/>
</dbReference>
<evidence type="ECO:0000256" key="1">
    <source>
        <dbReference type="ARBA" id="ARBA00004761"/>
    </source>
</evidence>
<keyword evidence="8" id="KW-0311">Gluconate utilization</keyword>
<dbReference type="Pfam" id="PF01202">
    <property type="entry name" value="SKI"/>
    <property type="match status" value="1"/>
</dbReference>
<dbReference type="NCBIfam" id="TIGR01313">
    <property type="entry name" value="therm_gnt_kin"/>
    <property type="match status" value="1"/>
</dbReference>
<evidence type="ECO:0000256" key="2">
    <source>
        <dbReference type="ARBA" id="ARBA00008420"/>
    </source>
</evidence>
<dbReference type="InterPro" id="IPR031322">
    <property type="entry name" value="Shikimate/glucono_kinase"/>
</dbReference>
<dbReference type="FunFam" id="3.40.50.300:FF:000522">
    <property type="entry name" value="Gluconokinase"/>
    <property type="match status" value="1"/>
</dbReference>
<dbReference type="InterPro" id="IPR027417">
    <property type="entry name" value="P-loop_NTPase"/>
</dbReference>
<comment type="catalytic activity">
    <reaction evidence="9 10">
        <text>D-gluconate + ATP = 6-phospho-D-gluconate + ADP + H(+)</text>
        <dbReference type="Rhea" id="RHEA:19433"/>
        <dbReference type="ChEBI" id="CHEBI:15378"/>
        <dbReference type="ChEBI" id="CHEBI:18391"/>
        <dbReference type="ChEBI" id="CHEBI:30616"/>
        <dbReference type="ChEBI" id="CHEBI:58759"/>
        <dbReference type="ChEBI" id="CHEBI:456216"/>
        <dbReference type="EC" id="2.7.1.12"/>
    </reaction>
</comment>
<dbReference type="SUPFAM" id="SSF52540">
    <property type="entry name" value="P-loop containing nucleoside triphosphate hydrolases"/>
    <property type="match status" value="1"/>
</dbReference>
<evidence type="ECO:0000256" key="8">
    <source>
        <dbReference type="ARBA" id="ARBA00023064"/>
    </source>
</evidence>
<dbReference type="AlphaFoldDB" id="A0A1Z3HLF5"/>
<organism evidence="11 12">
    <name type="scientific">Halomicronema hongdechloris C2206</name>
    <dbReference type="NCBI Taxonomy" id="1641165"/>
    <lineage>
        <taxon>Bacteria</taxon>
        <taxon>Bacillati</taxon>
        <taxon>Cyanobacteriota</taxon>
        <taxon>Cyanophyceae</taxon>
        <taxon>Nodosilineales</taxon>
        <taxon>Nodosilineaceae</taxon>
        <taxon>Halomicronema</taxon>
    </lineage>
</organism>
<dbReference type="RefSeq" id="WP_225889253.1">
    <property type="nucleotide sequence ID" value="NZ_CP021983.2"/>
</dbReference>
<dbReference type="PANTHER" id="PTHR43442">
    <property type="entry name" value="GLUCONOKINASE-RELATED"/>
    <property type="match status" value="1"/>
</dbReference>
<keyword evidence="4 10" id="KW-0808">Transferase</keyword>
<keyword evidence="7 10" id="KW-0067">ATP-binding</keyword>
<reference evidence="11 12" key="1">
    <citation type="journal article" date="2016" name="Biochim. Biophys. Acta">
        <title>Characterization of red-shifted phycobilisomes isolated from the chlorophyll f-containing cyanobacterium Halomicronema hongdechloris.</title>
        <authorList>
            <person name="Li Y."/>
            <person name="Lin Y."/>
            <person name="Garvey C.J."/>
            <person name="Birch D."/>
            <person name="Corkery R.W."/>
            <person name="Loughlin P.C."/>
            <person name="Scheer H."/>
            <person name="Willows R.D."/>
            <person name="Chen M."/>
        </authorList>
    </citation>
    <scope>NUCLEOTIDE SEQUENCE [LARGE SCALE GENOMIC DNA]</scope>
    <source>
        <strain evidence="11 12">C2206</strain>
    </source>
</reference>
<comment type="pathway">
    <text evidence="1">Carbohydrate acid metabolism.</text>
</comment>
<dbReference type="GO" id="GO:0005737">
    <property type="term" value="C:cytoplasm"/>
    <property type="evidence" value="ECO:0007669"/>
    <property type="project" value="TreeGrafter"/>
</dbReference>
<dbReference type="Gene3D" id="3.40.50.300">
    <property type="entry name" value="P-loop containing nucleotide triphosphate hydrolases"/>
    <property type="match status" value="1"/>
</dbReference>
<comment type="similarity">
    <text evidence="2 10">Belongs to the gluconokinase GntK/GntV family.</text>
</comment>
<dbReference type="GO" id="GO:0005524">
    <property type="term" value="F:ATP binding"/>
    <property type="evidence" value="ECO:0007669"/>
    <property type="project" value="UniProtKB-KW"/>
</dbReference>
<evidence type="ECO:0000313" key="12">
    <source>
        <dbReference type="Proteomes" id="UP000191901"/>
    </source>
</evidence>
<gene>
    <name evidence="11" type="ORF">XM38_018750</name>
</gene>
<dbReference type="KEGG" id="hhg:XM38_018750"/>
<sequence>MTSTTTIVIVMGIAGTGKTTLGKALARTLNWTFYEGDDLHPAANIVKMARGQPLTDADRVPWLQRLAQVINQCLAQQQSAVITCSALKAAYRKRLQQSPAVQFVYLTGSRALIQQRLQQRQDHFMTAQLLDSQLATLEEPDDALRLDIAQSLDAMVQQVCRWLEVDGQDCSS</sequence>
<dbReference type="STRING" id="1641165.XM38_16500"/>
<dbReference type="EC" id="2.7.1.12" evidence="3 10"/>
<evidence type="ECO:0000256" key="7">
    <source>
        <dbReference type="ARBA" id="ARBA00022840"/>
    </source>
</evidence>
<evidence type="ECO:0000256" key="9">
    <source>
        <dbReference type="ARBA" id="ARBA00048090"/>
    </source>
</evidence>
<evidence type="ECO:0000313" key="11">
    <source>
        <dbReference type="EMBL" id="ASC70927.1"/>
    </source>
</evidence>
<dbReference type="CDD" id="cd02021">
    <property type="entry name" value="GntK"/>
    <property type="match status" value="1"/>
</dbReference>
<keyword evidence="12" id="KW-1185">Reference proteome</keyword>
<protein>
    <recommendedName>
        <fullName evidence="3 10">Gluconokinase</fullName>
        <ecNumber evidence="3 10">2.7.1.12</ecNumber>
    </recommendedName>
</protein>
<evidence type="ECO:0000256" key="5">
    <source>
        <dbReference type="ARBA" id="ARBA00022741"/>
    </source>
</evidence>
<keyword evidence="6 10" id="KW-0418">Kinase</keyword>
<dbReference type="PANTHER" id="PTHR43442:SF3">
    <property type="entry name" value="GLUCONOKINASE-RELATED"/>
    <property type="match status" value="1"/>
</dbReference>
<evidence type="ECO:0000256" key="4">
    <source>
        <dbReference type="ARBA" id="ARBA00022679"/>
    </source>
</evidence>
<proteinExistence type="inferred from homology"/>
<accession>A0A1Z3HLF5</accession>
<dbReference type="Proteomes" id="UP000191901">
    <property type="component" value="Chromosome"/>
</dbReference>
<evidence type="ECO:0000256" key="10">
    <source>
        <dbReference type="RuleBase" id="RU363066"/>
    </source>
</evidence>
<name>A0A1Z3HLF5_9CYAN</name>
<evidence type="ECO:0000256" key="3">
    <source>
        <dbReference type="ARBA" id="ARBA00012054"/>
    </source>
</evidence>
<dbReference type="InterPro" id="IPR006001">
    <property type="entry name" value="Therm_gnt_kin"/>
</dbReference>
<evidence type="ECO:0000256" key="6">
    <source>
        <dbReference type="ARBA" id="ARBA00022777"/>
    </source>
</evidence>
<keyword evidence="5 10" id="KW-0547">Nucleotide-binding</keyword>
<dbReference type="EMBL" id="CP021983">
    <property type="protein sequence ID" value="ASC70927.1"/>
    <property type="molecule type" value="Genomic_DNA"/>
</dbReference>
<dbReference type="GO" id="GO:0046316">
    <property type="term" value="F:gluconokinase activity"/>
    <property type="evidence" value="ECO:0007669"/>
    <property type="project" value="UniProtKB-EC"/>
</dbReference>